<organism evidence="1 2">
    <name type="scientific">Baudoinia panamericana (strain UAMH 10762)</name>
    <name type="common">Angels' share fungus</name>
    <name type="synonym">Baudoinia compniacensis (strain UAMH 10762)</name>
    <dbReference type="NCBI Taxonomy" id="717646"/>
    <lineage>
        <taxon>Eukaryota</taxon>
        <taxon>Fungi</taxon>
        <taxon>Dikarya</taxon>
        <taxon>Ascomycota</taxon>
        <taxon>Pezizomycotina</taxon>
        <taxon>Dothideomycetes</taxon>
        <taxon>Dothideomycetidae</taxon>
        <taxon>Mycosphaerellales</taxon>
        <taxon>Teratosphaeriaceae</taxon>
        <taxon>Baudoinia</taxon>
    </lineage>
</organism>
<keyword evidence="2" id="KW-1185">Reference proteome</keyword>
<sequence>MQVKRLRVCFWHDRRKAGTEERRSHLAVASGLDLLLVIMEKMWTAGRRGRVHRRSDRLVHTGFLWDAAANGRRRARLRRSVMEKKKVNTVGVQSAFYRDRWRCWWRRMCDGRGELGSSWWRPGTKIHPGVAQENVVAKNRLLGGSCGLLLHPWACNSGIGHMFWLFAVKV</sequence>
<gene>
    <name evidence="1" type="ORF">BAUCODRAFT_405709</name>
</gene>
<dbReference type="RefSeq" id="XP_007674762.1">
    <property type="nucleotide sequence ID" value="XM_007676572.1"/>
</dbReference>
<dbReference type="EMBL" id="KB445553">
    <property type="protein sequence ID" value="EMC97844.1"/>
    <property type="molecule type" value="Genomic_DNA"/>
</dbReference>
<dbReference type="AlphaFoldDB" id="M2NF10"/>
<evidence type="ECO:0000313" key="2">
    <source>
        <dbReference type="Proteomes" id="UP000011761"/>
    </source>
</evidence>
<name>M2NF10_BAUPA</name>
<reference evidence="1 2" key="1">
    <citation type="journal article" date="2012" name="PLoS Pathog.">
        <title>Diverse lifestyles and strategies of plant pathogenesis encoded in the genomes of eighteen Dothideomycetes fungi.</title>
        <authorList>
            <person name="Ohm R.A."/>
            <person name="Feau N."/>
            <person name="Henrissat B."/>
            <person name="Schoch C.L."/>
            <person name="Horwitz B.A."/>
            <person name="Barry K.W."/>
            <person name="Condon B.J."/>
            <person name="Copeland A.C."/>
            <person name="Dhillon B."/>
            <person name="Glaser F."/>
            <person name="Hesse C.N."/>
            <person name="Kosti I."/>
            <person name="LaButti K."/>
            <person name="Lindquist E.A."/>
            <person name="Lucas S."/>
            <person name="Salamov A.A."/>
            <person name="Bradshaw R.E."/>
            <person name="Ciuffetti L."/>
            <person name="Hamelin R.C."/>
            <person name="Kema G.H.J."/>
            <person name="Lawrence C."/>
            <person name="Scott J.A."/>
            <person name="Spatafora J.W."/>
            <person name="Turgeon B.G."/>
            <person name="de Wit P.J.G.M."/>
            <person name="Zhong S."/>
            <person name="Goodwin S.B."/>
            <person name="Grigoriev I.V."/>
        </authorList>
    </citation>
    <scope>NUCLEOTIDE SEQUENCE [LARGE SCALE GENOMIC DNA]</scope>
    <source>
        <strain evidence="1 2">UAMH 10762</strain>
    </source>
</reference>
<dbReference type="Proteomes" id="UP000011761">
    <property type="component" value="Unassembled WGS sequence"/>
</dbReference>
<evidence type="ECO:0000313" key="1">
    <source>
        <dbReference type="EMBL" id="EMC97844.1"/>
    </source>
</evidence>
<dbReference type="HOGENOM" id="CLU_1570341_0_0_1"/>
<dbReference type="GeneID" id="19114000"/>
<dbReference type="KEGG" id="bcom:BAUCODRAFT_405709"/>
<accession>M2NF10</accession>
<protein>
    <submittedName>
        <fullName evidence="1">Uncharacterized protein</fullName>
    </submittedName>
</protein>
<proteinExistence type="predicted"/>